<feature type="region of interest" description="Disordered" evidence="1">
    <location>
        <begin position="92"/>
        <end position="115"/>
    </location>
</feature>
<keyword evidence="3" id="KW-0067">ATP-binding</keyword>
<keyword evidence="3" id="KW-0547">Nucleotide-binding</keyword>
<feature type="signal peptide" evidence="2">
    <location>
        <begin position="1"/>
        <end position="32"/>
    </location>
</feature>
<protein>
    <submittedName>
        <fullName evidence="3">ATP-binding protein</fullName>
    </submittedName>
</protein>
<reference evidence="3 4" key="1">
    <citation type="submission" date="2017-09" db="EMBL/GenBank/DDBJ databases">
        <authorList>
            <person name="Lee N."/>
            <person name="Cho B.-K."/>
        </authorList>
    </citation>
    <scope>NUCLEOTIDE SEQUENCE [LARGE SCALE GENOMIC DNA]</scope>
    <source>
        <strain evidence="3 4">ATCC 39115</strain>
    </source>
</reference>
<dbReference type="Proteomes" id="UP000327143">
    <property type="component" value="Chromosome"/>
</dbReference>
<feature type="chain" id="PRO_5045776416" evidence="2">
    <location>
        <begin position="33"/>
        <end position="115"/>
    </location>
</feature>
<dbReference type="InterPro" id="IPR006311">
    <property type="entry name" value="TAT_signal"/>
</dbReference>
<evidence type="ECO:0000313" key="3">
    <source>
        <dbReference type="EMBL" id="QEU87594.1"/>
    </source>
</evidence>
<dbReference type="RefSeq" id="WP_004983744.1">
    <property type="nucleotide sequence ID" value="NZ_CP023700.1"/>
</dbReference>
<evidence type="ECO:0000313" key="4">
    <source>
        <dbReference type="Proteomes" id="UP000327143"/>
    </source>
</evidence>
<organism evidence="3 4">
    <name type="scientific">Streptomyces viridosporus T7A</name>
    <dbReference type="NCBI Taxonomy" id="665577"/>
    <lineage>
        <taxon>Bacteria</taxon>
        <taxon>Bacillati</taxon>
        <taxon>Actinomycetota</taxon>
        <taxon>Actinomycetes</taxon>
        <taxon>Kitasatosporales</taxon>
        <taxon>Streptomycetaceae</taxon>
        <taxon>Streptomyces</taxon>
    </lineage>
</organism>
<dbReference type="GO" id="GO:0005524">
    <property type="term" value="F:ATP binding"/>
    <property type="evidence" value="ECO:0007669"/>
    <property type="project" value="UniProtKB-KW"/>
</dbReference>
<dbReference type="EMBL" id="CP023700">
    <property type="protein sequence ID" value="QEU87594.1"/>
    <property type="molecule type" value="Genomic_DNA"/>
</dbReference>
<keyword evidence="4" id="KW-1185">Reference proteome</keyword>
<proteinExistence type="predicted"/>
<name>A0ABX6AKG0_STRVD</name>
<evidence type="ECO:0000256" key="1">
    <source>
        <dbReference type="SAM" id="MobiDB-lite"/>
    </source>
</evidence>
<gene>
    <name evidence="3" type="ORF">CP969_25100</name>
</gene>
<evidence type="ECO:0000256" key="2">
    <source>
        <dbReference type="SAM" id="SignalP"/>
    </source>
</evidence>
<accession>A0ABX6AKG0</accession>
<keyword evidence="2" id="KW-0732">Signal</keyword>
<sequence>MSLPLTRRIARAALIVAAGAAAGVGAAGSAGAAPQLPASPNLGGLTAADGLTGDAVGNVAQGVTETAGGTGKVVPSADKTVKKTAPVVKELPTKPLTQGGVPAARTLPAQDLRLG</sequence>
<dbReference type="PROSITE" id="PS51318">
    <property type="entry name" value="TAT"/>
    <property type="match status" value="1"/>
</dbReference>